<proteinExistence type="predicted"/>
<evidence type="ECO:0000256" key="2">
    <source>
        <dbReference type="ARBA" id="ARBA00023006"/>
    </source>
</evidence>
<dbReference type="STRING" id="1149755.A0A2J6R6N4"/>
<evidence type="ECO:0000256" key="1">
    <source>
        <dbReference type="ARBA" id="ARBA00004623"/>
    </source>
</evidence>
<dbReference type="GO" id="GO:0004674">
    <property type="term" value="F:protein serine/threonine kinase activity"/>
    <property type="evidence" value="ECO:0007669"/>
    <property type="project" value="InterPro"/>
</dbReference>
<evidence type="ECO:0000313" key="8">
    <source>
        <dbReference type="EMBL" id="PMD34173.1"/>
    </source>
</evidence>
<dbReference type="OrthoDB" id="4062651at2759"/>
<dbReference type="InterPro" id="IPR000719">
    <property type="entry name" value="Prot_kinase_dom"/>
</dbReference>
<dbReference type="PROSITE" id="PS50011">
    <property type="entry name" value="PROTEIN_KINASE_DOM"/>
    <property type="match status" value="1"/>
</dbReference>
<dbReference type="PANTHER" id="PTHR24348">
    <property type="entry name" value="SERINE/THREONINE-PROTEIN KINASE UNC-51-RELATED"/>
    <property type="match status" value="1"/>
</dbReference>
<dbReference type="InterPro" id="IPR045269">
    <property type="entry name" value="Atg1-like"/>
</dbReference>
<dbReference type="EMBL" id="KZ613954">
    <property type="protein sequence ID" value="PMD34173.1"/>
    <property type="molecule type" value="Genomic_DNA"/>
</dbReference>
<dbReference type="CDD" id="cd00180">
    <property type="entry name" value="PKc"/>
    <property type="match status" value="1"/>
</dbReference>
<feature type="domain" description="WW" evidence="7">
    <location>
        <begin position="977"/>
        <end position="1011"/>
    </location>
</feature>
<dbReference type="GO" id="GO:0034045">
    <property type="term" value="C:phagophore assembly site membrane"/>
    <property type="evidence" value="ECO:0007669"/>
    <property type="project" value="UniProtKB-SubCell"/>
</dbReference>
<feature type="domain" description="C2" evidence="5">
    <location>
        <begin position="599"/>
        <end position="720"/>
    </location>
</feature>
<feature type="compositionally biased region" description="Basic and acidic residues" evidence="4">
    <location>
        <begin position="812"/>
        <end position="824"/>
    </location>
</feature>
<dbReference type="Pfam" id="PF00069">
    <property type="entry name" value="Pkinase"/>
    <property type="match status" value="1"/>
</dbReference>
<dbReference type="PROSITE" id="PS50020">
    <property type="entry name" value="WW_DOMAIN_2"/>
    <property type="match status" value="1"/>
</dbReference>
<dbReference type="Pfam" id="PF00168">
    <property type="entry name" value="C2"/>
    <property type="match status" value="1"/>
</dbReference>
<dbReference type="SMART" id="SM00456">
    <property type="entry name" value="WW"/>
    <property type="match status" value="1"/>
</dbReference>
<dbReference type="SUPFAM" id="SSF56112">
    <property type="entry name" value="Protein kinase-like (PK-like)"/>
    <property type="match status" value="1"/>
</dbReference>
<dbReference type="Gene3D" id="1.10.510.10">
    <property type="entry name" value="Transferase(Phosphotransferase) domain 1"/>
    <property type="match status" value="1"/>
</dbReference>
<keyword evidence="9" id="KW-1185">Reference proteome</keyword>
<dbReference type="PROSITE" id="PS50004">
    <property type="entry name" value="C2"/>
    <property type="match status" value="1"/>
</dbReference>
<evidence type="ECO:0000313" key="9">
    <source>
        <dbReference type="Proteomes" id="UP000235786"/>
    </source>
</evidence>
<organism evidence="8 9">
    <name type="scientific">Hyaloscypha variabilis (strain UAMH 11265 / GT02V1 / F)</name>
    <name type="common">Meliniomyces variabilis</name>
    <dbReference type="NCBI Taxonomy" id="1149755"/>
    <lineage>
        <taxon>Eukaryota</taxon>
        <taxon>Fungi</taxon>
        <taxon>Dikarya</taxon>
        <taxon>Ascomycota</taxon>
        <taxon>Pezizomycotina</taxon>
        <taxon>Leotiomycetes</taxon>
        <taxon>Helotiales</taxon>
        <taxon>Hyaloscyphaceae</taxon>
        <taxon>Hyaloscypha</taxon>
        <taxon>Hyaloscypha variabilis</taxon>
    </lineage>
</organism>
<dbReference type="GO" id="GO:0006914">
    <property type="term" value="P:autophagy"/>
    <property type="evidence" value="ECO:0007669"/>
    <property type="project" value="UniProtKB-KW"/>
</dbReference>
<dbReference type="Gene3D" id="2.60.40.150">
    <property type="entry name" value="C2 domain"/>
    <property type="match status" value="1"/>
</dbReference>
<evidence type="ECO:0000259" key="6">
    <source>
        <dbReference type="PROSITE" id="PS50011"/>
    </source>
</evidence>
<dbReference type="AlphaFoldDB" id="A0A2J6R6N4"/>
<reference evidence="8 9" key="1">
    <citation type="submission" date="2016-04" db="EMBL/GenBank/DDBJ databases">
        <title>A degradative enzymes factory behind the ericoid mycorrhizal symbiosis.</title>
        <authorList>
            <consortium name="DOE Joint Genome Institute"/>
            <person name="Martino E."/>
            <person name="Morin E."/>
            <person name="Grelet G."/>
            <person name="Kuo A."/>
            <person name="Kohler A."/>
            <person name="Daghino S."/>
            <person name="Barry K."/>
            <person name="Choi C."/>
            <person name="Cichocki N."/>
            <person name="Clum A."/>
            <person name="Copeland A."/>
            <person name="Hainaut M."/>
            <person name="Haridas S."/>
            <person name="Labutti K."/>
            <person name="Lindquist E."/>
            <person name="Lipzen A."/>
            <person name="Khouja H.-R."/>
            <person name="Murat C."/>
            <person name="Ohm R."/>
            <person name="Olson A."/>
            <person name="Spatafora J."/>
            <person name="Veneault-Fourrey C."/>
            <person name="Henrissat B."/>
            <person name="Grigoriev I."/>
            <person name="Martin F."/>
            <person name="Perotto S."/>
        </authorList>
    </citation>
    <scope>NUCLEOTIDE SEQUENCE [LARGE SCALE GENOMIC DNA]</scope>
    <source>
        <strain evidence="8 9">F</strain>
    </source>
</reference>
<dbReference type="Gene3D" id="2.20.70.10">
    <property type="match status" value="1"/>
</dbReference>
<feature type="domain" description="Protein kinase" evidence="6">
    <location>
        <begin position="173"/>
        <end position="454"/>
    </location>
</feature>
<dbReference type="GO" id="GO:0005524">
    <property type="term" value="F:ATP binding"/>
    <property type="evidence" value="ECO:0007669"/>
    <property type="project" value="InterPro"/>
</dbReference>
<protein>
    <recommendedName>
        <fullName evidence="3">Autophagy-related protein 1</fullName>
    </recommendedName>
</protein>
<dbReference type="SUPFAM" id="SSF49562">
    <property type="entry name" value="C2 domain (Calcium/lipid-binding domain, CaLB)"/>
    <property type="match status" value="1"/>
</dbReference>
<dbReference type="Proteomes" id="UP000235786">
    <property type="component" value="Unassembled WGS sequence"/>
</dbReference>
<evidence type="ECO:0000259" key="7">
    <source>
        <dbReference type="PROSITE" id="PS50020"/>
    </source>
</evidence>
<accession>A0A2J6R6N4</accession>
<dbReference type="PROSITE" id="PS00108">
    <property type="entry name" value="PROTEIN_KINASE_ST"/>
    <property type="match status" value="1"/>
</dbReference>
<dbReference type="SMART" id="SM00220">
    <property type="entry name" value="S_TKc"/>
    <property type="match status" value="1"/>
</dbReference>
<feature type="compositionally biased region" description="Basic and acidic residues" evidence="4">
    <location>
        <begin position="764"/>
        <end position="803"/>
    </location>
</feature>
<dbReference type="InterPro" id="IPR000008">
    <property type="entry name" value="C2_dom"/>
</dbReference>
<name>A0A2J6R6N4_HYAVF</name>
<dbReference type="SUPFAM" id="SSF51045">
    <property type="entry name" value="WW domain"/>
    <property type="match status" value="1"/>
</dbReference>
<dbReference type="CDD" id="cd00201">
    <property type="entry name" value="WW"/>
    <property type="match status" value="1"/>
</dbReference>
<evidence type="ECO:0000256" key="4">
    <source>
        <dbReference type="SAM" id="MobiDB-lite"/>
    </source>
</evidence>
<dbReference type="InterPro" id="IPR001202">
    <property type="entry name" value="WW_dom"/>
</dbReference>
<dbReference type="InterPro" id="IPR008271">
    <property type="entry name" value="Ser/Thr_kinase_AS"/>
</dbReference>
<evidence type="ECO:0000256" key="3">
    <source>
        <dbReference type="ARBA" id="ARBA00030237"/>
    </source>
</evidence>
<dbReference type="CDD" id="cd00030">
    <property type="entry name" value="C2"/>
    <property type="match status" value="1"/>
</dbReference>
<dbReference type="InterPro" id="IPR011009">
    <property type="entry name" value="Kinase-like_dom_sf"/>
</dbReference>
<feature type="region of interest" description="Disordered" evidence="4">
    <location>
        <begin position="752"/>
        <end position="836"/>
    </location>
</feature>
<feature type="compositionally biased region" description="Basic and acidic residues" evidence="4">
    <location>
        <begin position="890"/>
        <end position="929"/>
    </location>
</feature>
<dbReference type="InterPro" id="IPR036020">
    <property type="entry name" value="WW_dom_sf"/>
</dbReference>
<evidence type="ECO:0000259" key="5">
    <source>
        <dbReference type="PROSITE" id="PS50004"/>
    </source>
</evidence>
<dbReference type="GO" id="GO:0010506">
    <property type="term" value="P:regulation of autophagy"/>
    <property type="evidence" value="ECO:0007669"/>
    <property type="project" value="InterPro"/>
</dbReference>
<feature type="region of interest" description="Disordered" evidence="4">
    <location>
        <begin position="890"/>
        <end position="964"/>
    </location>
</feature>
<keyword evidence="2" id="KW-0072">Autophagy</keyword>
<gene>
    <name evidence="8" type="ORF">L207DRAFT_468397</name>
</gene>
<feature type="compositionally biased region" description="Basic and acidic residues" evidence="4">
    <location>
        <begin position="941"/>
        <end position="951"/>
    </location>
</feature>
<dbReference type="InterPro" id="IPR035892">
    <property type="entry name" value="C2_domain_sf"/>
</dbReference>
<sequence length="1014" mass="114255">MPTRGIVESSPEDDKTILPMNALLPQASQSSVLEKSDPASSSKASLVAQQKLGDFFPSLTQDSTASKTKYTDSILQQIADLLRLSERERWSTVPRIYTVLRSIGQLQLIDEFIDEGFTDIWFPFTAHNLPPRLSPSIKAQFLTTQSVVFTQALDLEKKEGRHATFAADEPLWFESRGKLGRGAFGVVDKVVSLITLHEYARKRMRRGNNFTKSKREIKEFKAELAILKTVNHHHCVKLVGSYTDPVYLGLIMDPVADCDLGRFLAEALTNNDKKSLLRGYFGCLASALQYLHERQIRHRDIKPPNILVKGDAVYLADFGIALDWSEMTRGTTTADTAKSPIYCAPEVARSEPRGQSADIWSLGCVFVEMVSVLKGSSVEDMRSCFKKTSGSYMFHHNIQTCDQWLSDLKNNSAFDNPPIEWCRKMLLLERNERCTADQLLEAIRLESEPDHLRYFNQSFCGDCCMEQEYISSDDNDVGEDPWADSEDEATLRAQNASVREAALQHMPDAIKRSAGESVFVLEVSSQAYSAYKQSRAEEARTSSEPYVVPSNSNFTIDYDGNETKEQKVEDIQEIMRNERPSPSLISSSRQRSYPSRTLYNGYIPPNRSGSPVASPPLASNATITIVSASYTVKNKGFSSTIDSYAVLMIGHTRVGSTYAVGNTTNPIWAQDFDVQVTEDSLVRVQIIDRNKSLRADGRLGYMSTRIGDAFDVRLDKAQWYVGKLPQFPKSELGEAQRGNVTLKFRPMVLETGSLTDSAPAPTDPKFDSAAKSSREPSRGSNREAEDRERRRGREERRARDDGALHVGTDSSTEERTARRHEETSRTAARQIEHQSSLRSLISASDIDSREMEEEILRQIREEGLLDGIDFENLDASQEDQISERIAEAFRRRQAEKARQEATQRSNHSEEPHRKSDNSSQEPARRSEHSGRRRKGRSSAPDSRETSGDDTARTSSRTRKTRNLSTKVLDKYHDLAGRKLPKGWVMHQDNLGRTYYVNYNNDTKSQWRSPLASNT</sequence>
<comment type="subcellular location">
    <subcellularLocation>
        <location evidence="1">Preautophagosomal structure membrane</location>
        <topology evidence="1">Peripheral membrane protein</topology>
    </subcellularLocation>
</comment>